<evidence type="ECO:0000256" key="2">
    <source>
        <dbReference type="ARBA" id="ARBA00022448"/>
    </source>
</evidence>
<dbReference type="InterPro" id="IPR027417">
    <property type="entry name" value="P-loop_NTPase"/>
</dbReference>
<dbReference type="EMBL" id="CP071182">
    <property type="protein sequence ID" value="QSO46158.1"/>
    <property type="molecule type" value="Genomic_DNA"/>
</dbReference>
<dbReference type="KEGG" id="afx:JZ786_16790"/>
<dbReference type="PANTHER" id="PTHR43335:SF3">
    <property type="entry name" value="ABC TRANSPORTER"/>
    <property type="match status" value="1"/>
</dbReference>
<comment type="similarity">
    <text evidence="1">Belongs to the ABC transporter superfamily.</text>
</comment>
<dbReference type="InterPro" id="IPR003593">
    <property type="entry name" value="AAA+_ATPase"/>
</dbReference>
<keyword evidence="3" id="KW-0547">Nucleotide-binding</keyword>
<dbReference type="SMART" id="SM00382">
    <property type="entry name" value="AAA"/>
    <property type="match status" value="1"/>
</dbReference>
<evidence type="ECO:0000256" key="4">
    <source>
        <dbReference type="ARBA" id="ARBA00022840"/>
    </source>
</evidence>
<evidence type="ECO:0000259" key="5">
    <source>
        <dbReference type="PROSITE" id="PS50893"/>
    </source>
</evidence>
<dbReference type="AlphaFoldDB" id="A0A9X7Z6F5"/>
<gene>
    <name evidence="6" type="ORF">JZ786_16790</name>
</gene>
<accession>A0A9X7Z6F5</accession>
<keyword evidence="7" id="KW-1185">Reference proteome</keyword>
<evidence type="ECO:0000313" key="7">
    <source>
        <dbReference type="Proteomes" id="UP000663505"/>
    </source>
</evidence>
<dbReference type="InterPro" id="IPR003439">
    <property type="entry name" value="ABC_transporter-like_ATP-bd"/>
</dbReference>
<feature type="domain" description="ABC transporter" evidence="5">
    <location>
        <begin position="2"/>
        <end position="232"/>
    </location>
</feature>
<dbReference type="SUPFAM" id="SSF52540">
    <property type="entry name" value="P-loop containing nucleoside triphosphate hydrolases"/>
    <property type="match status" value="1"/>
</dbReference>
<dbReference type="Proteomes" id="UP000663505">
    <property type="component" value="Chromosome"/>
</dbReference>
<proteinExistence type="inferred from homology"/>
<dbReference type="Pfam" id="PF00005">
    <property type="entry name" value="ABC_tran"/>
    <property type="match status" value="1"/>
</dbReference>
<name>A0A9X7Z6F5_9BACL</name>
<keyword evidence="4 6" id="KW-0067">ATP-binding</keyword>
<dbReference type="CDD" id="cd03230">
    <property type="entry name" value="ABC_DR_subfamily_A"/>
    <property type="match status" value="1"/>
</dbReference>
<dbReference type="GO" id="GO:0016887">
    <property type="term" value="F:ATP hydrolysis activity"/>
    <property type="evidence" value="ECO:0007669"/>
    <property type="project" value="InterPro"/>
</dbReference>
<organism evidence="6 7">
    <name type="scientific">Alicyclobacillus mengziensis</name>
    <dbReference type="NCBI Taxonomy" id="2931921"/>
    <lineage>
        <taxon>Bacteria</taxon>
        <taxon>Bacillati</taxon>
        <taxon>Bacillota</taxon>
        <taxon>Bacilli</taxon>
        <taxon>Bacillales</taxon>
        <taxon>Alicyclobacillaceae</taxon>
        <taxon>Alicyclobacillus</taxon>
    </lineage>
</organism>
<sequence length="320" mass="35925">MISTQNLCKKYGKNIVVNGLNLNVRQGTVYGIVGENGAGKTTALSMLVTLTTPSSGKAYINGFEVTHEPVGVRRSIGYMPDAFGVFDDIRCEEYLLFYADCYKVPRDVARRRCDEYLEWVGLTEKRDAYVNTLSRGMQQRLEVARCLMHDPPVLLLDEPASGLDPRSRIELRSVLQRLKEMGKTILMTSHILTELVEVADEIGIMRAGEMMAVASVNVLKNHTTAYRTLHIVGTGPRASFEAALRGDAHVLNYHLQKDYVEVFYGGTVDQQACLLDSLIRHGVSVRQFFEHETNVEELFLRLTDTSMAEDWLKQKAVVTS</sequence>
<evidence type="ECO:0000313" key="6">
    <source>
        <dbReference type="EMBL" id="QSO46158.1"/>
    </source>
</evidence>
<dbReference type="Gene3D" id="3.40.50.300">
    <property type="entry name" value="P-loop containing nucleotide triphosphate hydrolases"/>
    <property type="match status" value="1"/>
</dbReference>
<evidence type="ECO:0000256" key="1">
    <source>
        <dbReference type="ARBA" id="ARBA00005417"/>
    </source>
</evidence>
<reference evidence="6 7" key="1">
    <citation type="submission" date="2021-02" db="EMBL/GenBank/DDBJ databases">
        <title>Alicyclobacillus curvatus sp. nov. and Alicyclobacillus mengziensis sp. nov., two acidophilic bacteria isolated from acid mine drainage.</title>
        <authorList>
            <person name="Huang Y."/>
        </authorList>
    </citation>
    <scope>NUCLEOTIDE SEQUENCE [LARGE SCALE GENOMIC DNA]</scope>
    <source>
        <strain evidence="6 7">S30H14</strain>
    </source>
</reference>
<protein>
    <submittedName>
        <fullName evidence="6">ABC transporter ATP-binding protein</fullName>
    </submittedName>
</protein>
<evidence type="ECO:0000256" key="3">
    <source>
        <dbReference type="ARBA" id="ARBA00022741"/>
    </source>
</evidence>
<dbReference type="PANTHER" id="PTHR43335">
    <property type="entry name" value="ABC TRANSPORTER, ATP-BINDING PROTEIN"/>
    <property type="match status" value="1"/>
</dbReference>
<dbReference type="RefSeq" id="WP_206655528.1">
    <property type="nucleotide sequence ID" value="NZ_CP071182.1"/>
</dbReference>
<keyword evidence="2" id="KW-0813">Transport</keyword>
<dbReference type="PROSITE" id="PS50893">
    <property type="entry name" value="ABC_TRANSPORTER_2"/>
    <property type="match status" value="1"/>
</dbReference>
<dbReference type="GO" id="GO:0005524">
    <property type="term" value="F:ATP binding"/>
    <property type="evidence" value="ECO:0007669"/>
    <property type="project" value="UniProtKB-KW"/>
</dbReference>